<dbReference type="AlphaFoldDB" id="A0AAV7R7G0"/>
<sequence>MCATGLGLDLALKPSLETEKDGQHDDCNKREGGEDYPRADMDLALKPSLDTEKDGQHDDCNKREGGEDYPRADIGDKDTEEACVNLPAKEVEGSEGSQDPVEELSHIGVPGLIKVARLLIMPITAVKKLKDLHQNAWSSNIQALIVKDPVSKIVMESESAIAWGSGWNPGEGDLLGKR</sequence>
<feature type="region of interest" description="Disordered" evidence="1">
    <location>
        <begin position="14"/>
        <end position="78"/>
    </location>
</feature>
<gene>
    <name evidence="2" type="ORF">NDU88_001552</name>
</gene>
<organism evidence="2 3">
    <name type="scientific">Pleurodeles waltl</name>
    <name type="common">Iberian ribbed newt</name>
    <dbReference type="NCBI Taxonomy" id="8319"/>
    <lineage>
        <taxon>Eukaryota</taxon>
        <taxon>Metazoa</taxon>
        <taxon>Chordata</taxon>
        <taxon>Craniata</taxon>
        <taxon>Vertebrata</taxon>
        <taxon>Euteleostomi</taxon>
        <taxon>Amphibia</taxon>
        <taxon>Batrachia</taxon>
        <taxon>Caudata</taxon>
        <taxon>Salamandroidea</taxon>
        <taxon>Salamandridae</taxon>
        <taxon>Pleurodelinae</taxon>
        <taxon>Pleurodeles</taxon>
    </lineage>
</organism>
<keyword evidence="3" id="KW-1185">Reference proteome</keyword>
<feature type="compositionally biased region" description="Basic and acidic residues" evidence="1">
    <location>
        <begin position="16"/>
        <end position="77"/>
    </location>
</feature>
<proteinExistence type="predicted"/>
<comment type="caution">
    <text evidence="2">The sequence shown here is derived from an EMBL/GenBank/DDBJ whole genome shotgun (WGS) entry which is preliminary data.</text>
</comment>
<protein>
    <submittedName>
        <fullName evidence="2">Uncharacterized protein</fullName>
    </submittedName>
</protein>
<name>A0AAV7R7G0_PLEWA</name>
<evidence type="ECO:0000256" key="1">
    <source>
        <dbReference type="SAM" id="MobiDB-lite"/>
    </source>
</evidence>
<dbReference type="Proteomes" id="UP001066276">
    <property type="component" value="Chromosome 5"/>
</dbReference>
<dbReference type="EMBL" id="JANPWB010000009">
    <property type="protein sequence ID" value="KAJ1148724.1"/>
    <property type="molecule type" value="Genomic_DNA"/>
</dbReference>
<evidence type="ECO:0000313" key="2">
    <source>
        <dbReference type="EMBL" id="KAJ1148724.1"/>
    </source>
</evidence>
<reference evidence="2" key="1">
    <citation type="journal article" date="2022" name="bioRxiv">
        <title>Sequencing and chromosome-scale assembly of the giantPleurodeles waltlgenome.</title>
        <authorList>
            <person name="Brown T."/>
            <person name="Elewa A."/>
            <person name="Iarovenko S."/>
            <person name="Subramanian E."/>
            <person name="Araus A.J."/>
            <person name="Petzold A."/>
            <person name="Susuki M."/>
            <person name="Suzuki K.-i.T."/>
            <person name="Hayashi T."/>
            <person name="Toyoda A."/>
            <person name="Oliveira C."/>
            <person name="Osipova E."/>
            <person name="Leigh N.D."/>
            <person name="Simon A."/>
            <person name="Yun M.H."/>
        </authorList>
    </citation>
    <scope>NUCLEOTIDE SEQUENCE</scope>
    <source>
        <strain evidence="2">20211129_DDA</strain>
        <tissue evidence="2">Liver</tissue>
    </source>
</reference>
<evidence type="ECO:0000313" key="3">
    <source>
        <dbReference type="Proteomes" id="UP001066276"/>
    </source>
</evidence>
<accession>A0AAV7R7G0</accession>